<feature type="transmembrane region" description="Helical" evidence="1">
    <location>
        <begin position="34"/>
        <end position="54"/>
    </location>
</feature>
<dbReference type="Proteomes" id="UP000314294">
    <property type="component" value="Unassembled WGS sequence"/>
</dbReference>
<protein>
    <submittedName>
        <fullName evidence="2">Uncharacterized protein</fullName>
    </submittedName>
</protein>
<evidence type="ECO:0000313" key="2">
    <source>
        <dbReference type="EMBL" id="TNN32711.1"/>
    </source>
</evidence>
<organism evidence="2 3">
    <name type="scientific">Liparis tanakae</name>
    <name type="common">Tanaka's snailfish</name>
    <dbReference type="NCBI Taxonomy" id="230148"/>
    <lineage>
        <taxon>Eukaryota</taxon>
        <taxon>Metazoa</taxon>
        <taxon>Chordata</taxon>
        <taxon>Craniata</taxon>
        <taxon>Vertebrata</taxon>
        <taxon>Euteleostomi</taxon>
        <taxon>Actinopterygii</taxon>
        <taxon>Neopterygii</taxon>
        <taxon>Teleostei</taxon>
        <taxon>Neoteleostei</taxon>
        <taxon>Acanthomorphata</taxon>
        <taxon>Eupercaria</taxon>
        <taxon>Perciformes</taxon>
        <taxon>Cottioidei</taxon>
        <taxon>Cottales</taxon>
        <taxon>Liparidae</taxon>
        <taxon>Liparis</taxon>
    </lineage>
</organism>
<keyword evidence="1" id="KW-1133">Transmembrane helix</keyword>
<proteinExistence type="predicted"/>
<evidence type="ECO:0000313" key="3">
    <source>
        <dbReference type="Proteomes" id="UP000314294"/>
    </source>
</evidence>
<name>A0A4Z2EVX9_9TELE</name>
<dbReference type="EMBL" id="SRLO01002533">
    <property type="protein sequence ID" value="TNN32711.1"/>
    <property type="molecule type" value="Genomic_DNA"/>
</dbReference>
<gene>
    <name evidence="2" type="ORF">EYF80_057124</name>
</gene>
<comment type="caution">
    <text evidence="2">The sequence shown here is derived from an EMBL/GenBank/DDBJ whole genome shotgun (WGS) entry which is preliminary data.</text>
</comment>
<keyword evidence="1" id="KW-0472">Membrane</keyword>
<sequence length="60" mass="6511">MSPVPVSAVAAVACCARGVRPAPAACRSERSDRWYVPLFSLIFLMICCNARIICVANARR</sequence>
<dbReference type="OrthoDB" id="100006at2759"/>
<dbReference type="AlphaFoldDB" id="A0A4Z2EVX9"/>
<keyword evidence="3" id="KW-1185">Reference proteome</keyword>
<reference evidence="2 3" key="1">
    <citation type="submission" date="2019-03" db="EMBL/GenBank/DDBJ databases">
        <title>First draft genome of Liparis tanakae, snailfish: a comprehensive survey of snailfish specific genes.</title>
        <authorList>
            <person name="Kim W."/>
            <person name="Song I."/>
            <person name="Jeong J.-H."/>
            <person name="Kim D."/>
            <person name="Kim S."/>
            <person name="Ryu S."/>
            <person name="Song J.Y."/>
            <person name="Lee S.K."/>
        </authorList>
    </citation>
    <scope>NUCLEOTIDE SEQUENCE [LARGE SCALE GENOMIC DNA]</scope>
    <source>
        <tissue evidence="2">Muscle</tissue>
    </source>
</reference>
<accession>A0A4Z2EVX9</accession>
<keyword evidence="1" id="KW-0812">Transmembrane</keyword>
<evidence type="ECO:0000256" key="1">
    <source>
        <dbReference type="SAM" id="Phobius"/>
    </source>
</evidence>